<dbReference type="InterPro" id="IPR019285">
    <property type="entry name" value="DUF2336"/>
</dbReference>
<evidence type="ECO:0000313" key="2">
    <source>
        <dbReference type="Proteomes" id="UP000245252"/>
    </source>
</evidence>
<dbReference type="InterPro" id="IPR014598">
    <property type="entry name" value="UCP035865"/>
</dbReference>
<dbReference type="Proteomes" id="UP000245252">
    <property type="component" value="Unassembled WGS sequence"/>
</dbReference>
<evidence type="ECO:0008006" key="3">
    <source>
        <dbReference type="Google" id="ProtNLM"/>
    </source>
</evidence>
<comment type="caution">
    <text evidence="1">The sequence shown here is derived from an EMBL/GenBank/DDBJ whole genome shotgun (WGS) entry which is preliminary data.</text>
</comment>
<dbReference type="PIRSF" id="PIRSF035865">
    <property type="entry name" value="UCP035865"/>
    <property type="match status" value="1"/>
</dbReference>
<protein>
    <recommendedName>
        <fullName evidence="3">DUF2336 domain-containing protein</fullName>
    </recommendedName>
</protein>
<dbReference type="Pfam" id="PF10098">
    <property type="entry name" value="DUF2336"/>
    <property type="match status" value="1"/>
</dbReference>
<keyword evidence="2" id="KW-1185">Reference proteome</keyword>
<reference evidence="1 2" key="1">
    <citation type="submission" date="2018-05" db="EMBL/GenBank/DDBJ databases">
        <title>The draft genome of strain NS-104.</title>
        <authorList>
            <person name="Hang P."/>
            <person name="Jiang J."/>
        </authorList>
    </citation>
    <scope>NUCLEOTIDE SEQUENCE [LARGE SCALE GENOMIC DNA]</scope>
    <source>
        <strain evidence="1 2">NS-104</strain>
    </source>
</reference>
<organism evidence="1 2">
    <name type="scientific">Metarhizobium album</name>
    <dbReference type="NCBI Taxonomy" id="2182425"/>
    <lineage>
        <taxon>Bacteria</taxon>
        <taxon>Pseudomonadati</taxon>
        <taxon>Pseudomonadota</taxon>
        <taxon>Alphaproteobacteria</taxon>
        <taxon>Hyphomicrobiales</taxon>
        <taxon>Rhizobiaceae</taxon>
        <taxon>Metarhizobium</taxon>
    </lineage>
</organism>
<proteinExistence type="predicted"/>
<gene>
    <name evidence="1" type="ORF">DEM27_08750</name>
</gene>
<name>A0A2U2DTC9_9HYPH</name>
<dbReference type="OrthoDB" id="9798569at2"/>
<dbReference type="EMBL" id="QFBC01000003">
    <property type="protein sequence ID" value="PWE56469.1"/>
    <property type="molecule type" value="Genomic_DNA"/>
</dbReference>
<dbReference type="AlphaFoldDB" id="A0A2U2DTC9"/>
<accession>A0A2U2DTC9</accession>
<sequence>MARITPRERAAAAMAMTYLLDDPSPRVRLALAEVLADTPKAPRAVVMSLAEDQPDIASAIILRSPALTDADLVDLVGRGSTMTRALVASRASLSRAVSAAIAEVGEWAEVLTLLENSGAEISRTTLKRLAERHGADGDIRSLLLQRDELPADARHLLMLRVSEALAGLDLVRVAVGNERARRITAEARDAGTVSLAGSTAVAELPALVEHLRIDGRLTPAFLMHALCSGKVDFIAAALVNLSGLDDRRVRSILSTGRMHALRALYEATGLPRDVSAVFVEATLLWRRAATLPIGTLLQSVSTQLLDRFRSERLDATAEGELLDMVEKLNIAEQRQMARDCATLAA</sequence>
<evidence type="ECO:0000313" key="1">
    <source>
        <dbReference type="EMBL" id="PWE56469.1"/>
    </source>
</evidence>